<evidence type="ECO:0000256" key="1">
    <source>
        <dbReference type="SAM" id="MobiDB-lite"/>
    </source>
</evidence>
<reference evidence="3" key="2">
    <citation type="submission" date="2020-09" db="EMBL/GenBank/DDBJ databases">
        <authorList>
            <person name="Sun Q."/>
            <person name="Kim S."/>
        </authorList>
    </citation>
    <scope>NUCLEOTIDE SEQUENCE</scope>
    <source>
        <strain evidence="3">KCTC 12711</strain>
    </source>
</reference>
<evidence type="ECO:0000313" key="3">
    <source>
        <dbReference type="EMBL" id="GHA01518.1"/>
    </source>
</evidence>
<dbReference type="RefSeq" id="WP_189398731.1">
    <property type="nucleotide sequence ID" value="NZ_BMXA01000001.1"/>
</dbReference>
<dbReference type="PANTHER" id="PTHR43798:SF33">
    <property type="entry name" value="HYDROLASE, PUTATIVE (AFU_ORTHOLOGUE AFUA_2G14860)-RELATED"/>
    <property type="match status" value="1"/>
</dbReference>
<evidence type="ECO:0000259" key="2">
    <source>
        <dbReference type="Pfam" id="PF12697"/>
    </source>
</evidence>
<dbReference type="InterPro" id="IPR050266">
    <property type="entry name" value="AB_hydrolase_sf"/>
</dbReference>
<dbReference type="SUPFAM" id="SSF53474">
    <property type="entry name" value="alpha/beta-Hydrolases"/>
    <property type="match status" value="1"/>
</dbReference>
<dbReference type="GO" id="GO:0016787">
    <property type="term" value="F:hydrolase activity"/>
    <property type="evidence" value="ECO:0007669"/>
    <property type="project" value="UniProtKB-KW"/>
</dbReference>
<dbReference type="Gene3D" id="3.40.50.1820">
    <property type="entry name" value="alpha/beta hydrolase"/>
    <property type="match status" value="1"/>
</dbReference>
<comment type="caution">
    <text evidence="3">The sequence shown here is derived from an EMBL/GenBank/DDBJ whole genome shotgun (WGS) entry which is preliminary data.</text>
</comment>
<dbReference type="Pfam" id="PF12697">
    <property type="entry name" value="Abhydrolase_6"/>
    <property type="match status" value="1"/>
</dbReference>
<dbReference type="GO" id="GO:0016020">
    <property type="term" value="C:membrane"/>
    <property type="evidence" value="ECO:0007669"/>
    <property type="project" value="TreeGrafter"/>
</dbReference>
<feature type="region of interest" description="Disordered" evidence="1">
    <location>
        <begin position="1"/>
        <end position="23"/>
    </location>
</feature>
<keyword evidence="4" id="KW-1185">Reference proteome</keyword>
<organism evidence="3 4">
    <name type="scientific">Arenicella chitinivorans</name>
    <dbReference type="NCBI Taxonomy" id="1329800"/>
    <lineage>
        <taxon>Bacteria</taxon>
        <taxon>Pseudomonadati</taxon>
        <taxon>Pseudomonadota</taxon>
        <taxon>Gammaproteobacteria</taxon>
        <taxon>Arenicellales</taxon>
        <taxon>Arenicellaceae</taxon>
        <taxon>Arenicella</taxon>
    </lineage>
</organism>
<evidence type="ECO:0000313" key="4">
    <source>
        <dbReference type="Proteomes" id="UP000614811"/>
    </source>
</evidence>
<dbReference type="EMBL" id="BMXA01000001">
    <property type="protein sequence ID" value="GHA01518.1"/>
    <property type="molecule type" value="Genomic_DNA"/>
</dbReference>
<proteinExistence type="predicted"/>
<protein>
    <submittedName>
        <fullName evidence="3">Alpha/beta hydrolase</fullName>
    </submittedName>
</protein>
<gene>
    <name evidence="3" type="ORF">GCM10008090_08330</name>
</gene>
<name>A0A918RLB3_9GAMM</name>
<accession>A0A918RLB3</accession>
<keyword evidence="3" id="KW-0378">Hydrolase</keyword>
<dbReference type="PANTHER" id="PTHR43798">
    <property type="entry name" value="MONOACYLGLYCEROL LIPASE"/>
    <property type="match status" value="1"/>
</dbReference>
<reference evidence="3" key="1">
    <citation type="journal article" date="2014" name="Int. J. Syst. Evol. Microbiol.">
        <title>Complete genome sequence of Corynebacterium casei LMG S-19264T (=DSM 44701T), isolated from a smear-ripened cheese.</title>
        <authorList>
            <consortium name="US DOE Joint Genome Institute (JGI-PGF)"/>
            <person name="Walter F."/>
            <person name="Albersmeier A."/>
            <person name="Kalinowski J."/>
            <person name="Ruckert C."/>
        </authorList>
    </citation>
    <scope>NUCLEOTIDE SEQUENCE</scope>
    <source>
        <strain evidence="3">KCTC 12711</strain>
    </source>
</reference>
<feature type="domain" description="AB hydrolase-1" evidence="2">
    <location>
        <begin position="71"/>
        <end position="324"/>
    </location>
</feature>
<sequence length="340" mass="37659">MSTLDSKQPAALAGNQPTVSSTALDDLNPAVAEPSAWLRSALTVPREEGYVQLSGCQIHYFRWGDTSKPGIIMIHGFLAHARCFAFIAPYLTDYHVVAFDMSGMGDSGTRSEYPIDQRVDELIGVAERTGLFEHDQKPVIVAHSYGGQVGVETMHRHAARFDGLIICDLMVMRPEVLAANAARFRPPGNQQSNKPNKVYASYEEAKARFVLAPPQPVGHAELLDFMAYHSLRKVNGGWSWKFDPSVFRREAGFEKRWAETGHRIVTAPGRKAVVYGRESMLFNDDSANYLRELIAELRATPFPIVDIPHAHHHLMLDQPVALVASLKSILSLWQSAPATG</sequence>
<dbReference type="AlphaFoldDB" id="A0A918RLB3"/>
<dbReference type="InterPro" id="IPR029058">
    <property type="entry name" value="AB_hydrolase_fold"/>
</dbReference>
<dbReference type="Proteomes" id="UP000614811">
    <property type="component" value="Unassembled WGS sequence"/>
</dbReference>
<dbReference type="InterPro" id="IPR000073">
    <property type="entry name" value="AB_hydrolase_1"/>
</dbReference>